<dbReference type="PROSITE" id="PS00028">
    <property type="entry name" value="ZINC_FINGER_C2H2_1"/>
    <property type="match status" value="1"/>
</dbReference>
<sequence length="115" mass="14221">MPKAFLRYCHYCREFFVSRKKYRQHQKNYRFQCGFLKIRRNAKGRIIGEEIEFPQCAICEDVFCSYRELQEHLKKCCHICDREFETVNLARFHRLMYLQGDEQRRLTGTSTWFKY</sequence>
<dbReference type="Proteomes" id="UP000321570">
    <property type="component" value="Unassembled WGS sequence"/>
</dbReference>
<evidence type="ECO:0000313" key="3">
    <source>
        <dbReference type="Proteomes" id="UP000321570"/>
    </source>
</evidence>
<gene>
    <name evidence="2" type="ORF">WMSIL1_LOCUS4443</name>
</gene>
<name>A0A564YAL5_HYMDI</name>
<reference evidence="2 3" key="1">
    <citation type="submission" date="2019-07" db="EMBL/GenBank/DDBJ databases">
        <authorList>
            <person name="Jastrzebski P J."/>
            <person name="Paukszto L."/>
            <person name="Jastrzebski P J."/>
        </authorList>
    </citation>
    <scope>NUCLEOTIDE SEQUENCE [LARGE SCALE GENOMIC DNA]</scope>
    <source>
        <strain evidence="2 3">WMS-il1</strain>
    </source>
</reference>
<proteinExistence type="predicted"/>
<protein>
    <recommendedName>
        <fullName evidence="1">C2H2-type domain-containing protein</fullName>
    </recommendedName>
</protein>
<dbReference type="InterPro" id="IPR013087">
    <property type="entry name" value="Znf_C2H2_type"/>
</dbReference>
<keyword evidence="3" id="KW-1185">Reference proteome</keyword>
<organism evidence="2 3">
    <name type="scientific">Hymenolepis diminuta</name>
    <name type="common">Rat tapeworm</name>
    <dbReference type="NCBI Taxonomy" id="6216"/>
    <lineage>
        <taxon>Eukaryota</taxon>
        <taxon>Metazoa</taxon>
        <taxon>Spiralia</taxon>
        <taxon>Lophotrochozoa</taxon>
        <taxon>Platyhelminthes</taxon>
        <taxon>Cestoda</taxon>
        <taxon>Eucestoda</taxon>
        <taxon>Cyclophyllidea</taxon>
        <taxon>Hymenolepididae</taxon>
        <taxon>Hymenolepis</taxon>
    </lineage>
</organism>
<feature type="domain" description="C2H2-type" evidence="1">
    <location>
        <begin position="56"/>
        <end position="78"/>
    </location>
</feature>
<evidence type="ECO:0000259" key="1">
    <source>
        <dbReference type="PROSITE" id="PS00028"/>
    </source>
</evidence>
<accession>A0A564YAL5</accession>
<dbReference type="EMBL" id="CABIJS010000123">
    <property type="protein sequence ID" value="VUZ44312.1"/>
    <property type="molecule type" value="Genomic_DNA"/>
</dbReference>
<evidence type="ECO:0000313" key="2">
    <source>
        <dbReference type="EMBL" id="VUZ44312.1"/>
    </source>
</evidence>
<dbReference type="AlphaFoldDB" id="A0A564YAL5"/>